<accession>A0A4U2YSI5</accession>
<dbReference type="RefSeq" id="WP_137064878.1">
    <property type="nucleotide sequence ID" value="NZ_CP040748.1"/>
</dbReference>
<dbReference type="Proteomes" id="UP000307808">
    <property type="component" value="Unassembled WGS sequence"/>
</dbReference>
<comment type="caution">
    <text evidence="1">The sequence shown here is derived from an EMBL/GenBank/DDBJ whole genome shotgun (WGS) entry which is preliminary data.</text>
</comment>
<reference evidence="1 2" key="1">
    <citation type="submission" date="2019-04" db="EMBL/GenBank/DDBJ databases">
        <authorList>
            <person name="Dong K."/>
        </authorList>
    </citation>
    <scope>NUCLEOTIDE SEQUENCE [LARGE SCALE GENOMIC DNA]</scope>
    <source>
        <strain evidence="2">dk3543</strain>
    </source>
</reference>
<organism evidence="1 2">
    <name type="scientific">Nocardioides jishulii</name>
    <dbReference type="NCBI Taxonomy" id="2575440"/>
    <lineage>
        <taxon>Bacteria</taxon>
        <taxon>Bacillati</taxon>
        <taxon>Actinomycetota</taxon>
        <taxon>Actinomycetes</taxon>
        <taxon>Propionibacteriales</taxon>
        <taxon>Nocardioidaceae</taxon>
        <taxon>Nocardioides</taxon>
    </lineage>
</organism>
<evidence type="ECO:0000313" key="1">
    <source>
        <dbReference type="EMBL" id="TKI64418.1"/>
    </source>
</evidence>
<sequence>MPPGVHTARYLFPDQGEEAALSSITELVDVGVVPVDVALECCSGVPEVEGSHPRLVADGEVLRIWRSHRGGQLDTLHAWQRRTICTFTFPHLRPDLVQLTVSGIDAEEGCRADAVRIAGFQVATGRGLTVRPRTSFVPERVVAETPGVDGTATFTYAGAPMEAFTVHLWDAHVGPRSAPALQRLSIGHFTVGVRRR</sequence>
<gene>
    <name evidence="1" type="ORF">FC770_04595</name>
</gene>
<proteinExistence type="predicted"/>
<dbReference type="EMBL" id="SZPY01000001">
    <property type="protein sequence ID" value="TKI64418.1"/>
    <property type="molecule type" value="Genomic_DNA"/>
</dbReference>
<keyword evidence="2" id="KW-1185">Reference proteome</keyword>
<name>A0A4U2YSI5_9ACTN</name>
<dbReference type="AlphaFoldDB" id="A0A4U2YSI5"/>
<evidence type="ECO:0000313" key="2">
    <source>
        <dbReference type="Proteomes" id="UP000307808"/>
    </source>
</evidence>
<protein>
    <submittedName>
        <fullName evidence="1">Uncharacterized protein</fullName>
    </submittedName>
</protein>